<dbReference type="OrthoDB" id="9809485at2"/>
<protein>
    <submittedName>
        <fullName evidence="2 3">RNHCP domain</fullName>
    </submittedName>
</protein>
<name>A0A174ZV88_9FIRM</name>
<feature type="domain" description="RNHCP" evidence="1">
    <location>
        <begin position="32"/>
        <end position="119"/>
    </location>
</feature>
<reference evidence="3" key="2">
    <citation type="submission" date="2023-01" db="EMBL/GenBank/DDBJ databases">
        <title>Human gut microbiome strain richness.</title>
        <authorList>
            <person name="Chen-Liaw A."/>
        </authorList>
    </citation>
    <scope>NUCLEOTIDE SEQUENCE</scope>
    <source>
        <strain evidence="3">1001283st1_G1_1001283B150217_161031</strain>
    </source>
</reference>
<dbReference type="AlphaFoldDB" id="A0A174ZV88"/>
<dbReference type="InterPro" id="IPR024439">
    <property type="entry name" value="RNHCP"/>
</dbReference>
<dbReference type="Proteomes" id="UP000095662">
    <property type="component" value="Unassembled WGS sequence"/>
</dbReference>
<evidence type="ECO:0000313" key="3">
    <source>
        <dbReference type="EMBL" id="MDB8003558.1"/>
    </source>
</evidence>
<dbReference type="EMBL" id="CZBY01000010">
    <property type="protein sequence ID" value="CUQ87140.1"/>
    <property type="molecule type" value="Genomic_DNA"/>
</dbReference>
<evidence type="ECO:0000313" key="4">
    <source>
        <dbReference type="Proteomes" id="UP000095662"/>
    </source>
</evidence>
<reference evidence="2 4" key="1">
    <citation type="submission" date="2015-09" db="EMBL/GenBank/DDBJ databases">
        <authorList>
            <consortium name="Pathogen Informatics"/>
        </authorList>
    </citation>
    <scope>NUCLEOTIDE SEQUENCE [LARGE SCALE GENOMIC DNA]</scope>
    <source>
        <strain evidence="2 4">2789STDY5834928</strain>
    </source>
</reference>
<gene>
    <name evidence="2" type="ORF">ERS852540_01443</name>
    <name evidence="3" type="ORF">PNE09_05680</name>
</gene>
<evidence type="ECO:0000259" key="1">
    <source>
        <dbReference type="Pfam" id="PF12647"/>
    </source>
</evidence>
<dbReference type="Pfam" id="PF12647">
    <property type="entry name" value="RNHCP"/>
    <property type="match status" value="1"/>
</dbReference>
<dbReference type="STRING" id="39492.ERS852540_01443"/>
<proteinExistence type="predicted"/>
<dbReference type="EMBL" id="JAQLXW010000006">
    <property type="protein sequence ID" value="MDB8003558.1"/>
    <property type="molecule type" value="Genomic_DNA"/>
</dbReference>
<organism evidence="2 4">
    <name type="scientific">[Eubacterium] siraeum</name>
    <dbReference type="NCBI Taxonomy" id="39492"/>
    <lineage>
        <taxon>Bacteria</taxon>
        <taxon>Bacillati</taxon>
        <taxon>Bacillota</taxon>
        <taxon>Clostridia</taxon>
        <taxon>Eubacteriales</taxon>
        <taxon>Oscillospiraceae</taxon>
        <taxon>Oscillospiraceae incertae sedis</taxon>
    </lineage>
</organism>
<sequence>MNRRRRTDEPVKNIHKETEYHTVVTDDGTQDEGFNCKACGKFITVRDCGTNNRNHCPHCLSSIHLDNIPGDRSADCGGIMEPISIYVRPDGEWALIHRCKKCGELKINRIAADDNEYLLLSLACKPLANPPFPLSALSSNFGKEDK</sequence>
<accession>A0A174ZV88</accession>
<dbReference type="Proteomes" id="UP001210809">
    <property type="component" value="Unassembled WGS sequence"/>
</dbReference>
<evidence type="ECO:0000313" key="2">
    <source>
        <dbReference type="EMBL" id="CUQ87140.1"/>
    </source>
</evidence>